<dbReference type="InterPro" id="IPR037171">
    <property type="entry name" value="NagB/RpiA_transferase-like"/>
</dbReference>
<dbReference type="Gene3D" id="1.10.10.10">
    <property type="entry name" value="Winged helix-like DNA-binding domain superfamily/Winged helix DNA-binding domain"/>
    <property type="match status" value="1"/>
</dbReference>
<dbReference type="InterPro" id="IPR036388">
    <property type="entry name" value="WH-like_DNA-bd_sf"/>
</dbReference>
<dbReference type="RefSeq" id="WP_110886253.1">
    <property type="nucleotide sequence ID" value="NZ_QJSX01000005.1"/>
</dbReference>
<dbReference type="InterPro" id="IPR050313">
    <property type="entry name" value="Carb_Metab_HTH_regulators"/>
</dbReference>
<dbReference type="InterPro" id="IPR014036">
    <property type="entry name" value="DeoR-like_C"/>
</dbReference>
<protein>
    <submittedName>
        <fullName evidence="4">DeoR family transcriptional regulator</fullName>
    </submittedName>
</protein>
<dbReference type="EMBL" id="QJSX01000005">
    <property type="protein sequence ID" value="PYE54470.1"/>
    <property type="molecule type" value="Genomic_DNA"/>
</dbReference>
<reference evidence="4 5" key="1">
    <citation type="submission" date="2018-06" db="EMBL/GenBank/DDBJ databases">
        <title>Genomic Encyclopedia of Type Strains, Phase IV (KMG-IV): sequencing the most valuable type-strain genomes for metagenomic binning, comparative biology and taxonomic classification.</title>
        <authorList>
            <person name="Goeker M."/>
        </authorList>
    </citation>
    <scope>NUCLEOTIDE SEQUENCE [LARGE SCALE GENOMIC DNA]</scope>
    <source>
        <strain evidence="4 5">DSM 18048</strain>
    </source>
</reference>
<dbReference type="PANTHER" id="PTHR30363:SF44">
    <property type="entry name" value="AGA OPERON TRANSCRIPTIONAL REPRESSOR-RELATED"/>
    <property type="match status" value="1"/>
</dbReference>
<dbReference type="AlphaFoldDB" id="A0A318SNZ8"/>
<dbReference type="SMART" id="SM00420">
    <property type="entry name" value="HTH_DEOR"/>
    <property type="match status" value="1"/>
</dbReference>
<dbReference type="InterPro" id="IPR036390">
    <property type="entry name" value="WH_DNA-bd_sf"/>
</dbReference>
<evidence type="ECO:0000313" key="4">
    <source>
        <dbReference type="EMBL" id="PYE54470.1"/>
    </source>
</evidence>
<keyword evidence="1" id="KW-0805">Transcription regulation</keyword>
<proteinExistence type="predicted"/>
<evidence type="ECO:0000259" key="3">
    <source>
        <dbReference type="PROSITE" id="PS51000"/>
    </source>
</evidence>
<dbReference type="SUPFAM" id="SSF46785">
    <property type="entry name" value="Winged helix' DNA-binding domain"/>
    <property type="match status" value="1"/>
</dbReference>
<dbReference type="PANTHER" id="PTHR30363">
    <property type="entry name" value="HTH-TYPE TRANSCRIPTIONAL REGULATOR SRLR-RELATED"/>
    <property type="match status" value="1"/>
</dbReference>
<dbReference type="Proteomes" id="UP000248326">
    <property type="component" value="Unassembled WGS sequence"/>
</dbReference>
<gene>
    <name evidence="4" type="ORF">DES52_105108</name>
</gene>
<name>A0A318SNZ8_9DEIO</name>
<dbReference type="OrthoDB" id="9797223at2"/>
<dbReference type="Pfam" id="PF08220">
    <property type="entry name" value="HTH_DeoR"/>
    <property type="match status" value="1"/>
</dbReference>
<dbReference type="GO" id="GO:0003700">
    <property type="term" value="F:DNA-binding transcription factor activity"/>
    <property type="evidence" value="ECO:0007669"/>
    <property type="project" value="InterPro"/>
</dbReference>
<organism evidence="4 5">
    <name type="scientific">Deinococcus yavapaiensis KR-236</name>
    <dbReference type="NCBI Taxonomy" id="694435"/>
    <lineage>
        <taxon>Bacteria</taxon>
        <taxon>Thermotogati</taxon>
        <taxon>Deinococcota</taxon>
        <taxon>Deinococci</taxon>
        <taxon>Deinococcales</taxon>
        <taxon>Deinococcaceae</taxon>
        <taxon>Deinococcus</taxon>
    </lineage>
</organism>
<keyword evidence="5" id="KW-1185">Reference proteome</keyword>
<dbReference type="Gene3D" id="3.40.50.1360">
    <property type="match status" value="1"/>
</dbReference>
<comment type="caution">
    <text evidence="4">The sequence shown here is derived from an EMBL/GenBank/DDBJ whole genome shotgun (WGS) entry which is preliminary data.</text>
</comment>
<accession>A0A318SNZ8</accession>
<evidence type="ECO:0000256" key="1">
    <source>
        <dbReference type="ARBA" id="ARBA00023015"/>
    </source>
</evidence>
<evidence type="ECO:0000313" key="5">
    <source>
        <dbReference type="Proteomes" id="UP000248326"/>
    </source>
</evidence>
<sequence length="252" mass="27706">MQSRLRVILSELEQRERVTVDGLSNLLGVSKVTIRGDLETLQRQGLIHRTRGGAVRPFANHAERPLEETRKLYSNEKRRIGQFAANLIEDGDTVFLDVGSTTTEIARSISPLLRNVTVITSGLNIALELEKLPNITVVVTGGTLRRLQHSLVNPLGTRLLESLYADKLFLGCNGVDAQAGITNRNLEEAEIKRIMANNARETIVAADHSKLGEVSSAAILPLSRVRHIVTDRNATADKMALLREQGVQVHAV</sequence>
<feature type="domain" description="HTH deoR-type" evidence="3">
    <location>
        <begin position="1"/>
        <end position="56"/>
    </location>
</feature>
<keyword evidence="2" id="KW-0804">Transcription</keyword>
<dbReference type="InterPro" id="IPR001034">
    <property type="entry name" value="DeoR_HTH"/>
</dbReference>
<dbReference type="Pfam" id="PF00455">
    <property type="entry name" value="DeoRC"/>
    <property type="match status" value="1"/>
</dbReference>
<dbReference type="SMART" id="SM01134">
    <property type="entry name" value="DeoRC"/>
    <property type="match status" value="1"/>
</dbReference>
<dbReference type="SUPFAM" id="SSF100950">
    <property type="entry name" value="NagB/RpiA/CoA transferase-like"/>
    <property type="match status" value="1"/>
</dbReference>
<dbReference type="PROSITE" id="PS51000">
    <property type="entry name" value="HTH_DEOR_2"/>
    <property type="match status" value="1"/>
</dbReference>
<evidence type="ECO:0000256" key="2">
    <source>
        <dbReference type="ARBA" id="ARBA00023163"/>
    </source>
</evidence>